<dbReference type="AlphaFoldDB" id="A0A8S1MLM5"/>
<feature type="compositionally biased region" description="Low complexity" evidence="4">
    <location>
        <begin position="79"/>
        <end position="109"/>
    </location>
</feature>
<keyword evidence="5" id="KW-0472">Membrane</keyword>
<keyword evidence="5" id="KW-0812">Transmembrane</keyword>
<dbReference type="PROSITE" id="PS00518">
    <property type="entry name" value="ZF_RING_1"/>
    <property type="match status" value="1"/>
</dbReference>
<dbReference type="EMBL" id="CAJJDM010000066">
    <property type="protein sequence ID" value="CAD8080549.1"/>
    <property type="molecule type" value="Genomic_DNA"/>
</dbReference>
<evidence type="ECO:0000313" key="7">
    <source>
        <dbReference type="Proteomes" id="UP000688137"/>
    </source>
</evidence>
<evidence type="ECO:0000256" key="1">
    <source>
        <dbReference type="ARBA" id="ARBA00022723"/>
    </source>
</evidence>
<evidence type="ECO:0000256" key="4">
    <source>
        <dbReference type="SAM" id="MobiDB-lite"/>
    </source>
</evidence>
<keyword evidence="5" id="KW-1133">Transmembrane helix</keyword>
<accession>A0A8S1MLM5</accession>
<keyword evidence="3" id="KW-0862">Zinc</keyword>
<reference evidence="6" key="1">
    <citation type="submission" date="2021-01" db="EMBL/GenBank/DDBJ databases">
        <authorList>
            <consortium name="Genoscope - CEA"/>
            <person name="William W."/>
        </authorList>
    </citation>
    <scope>NUCLEOTIDE SEQUENCE</scope>
</reference>
<evidence type="ECO:0000256" key="5">
    <source>
        <dbReference type="SAM" id="Phobius"/>
    </source>
</evidence>
<gene>
    <name evidence="6" type="ORF">PPRIM_AZ9-3.1.T0640013</name>
</gene>
<evidence type="ECO:0000256" key="3">
    <source>
        <dbReference type="ARBA" id="ARBA00022833"/>
    </source>
</evidence>
<feature type="transmembrane region" description="Helical" evidence="5">
    <location>
        <begin position="352"/>
        <end position="375"/>
    </location>
</feature>
<feature type="transmembrane region" description="Helical" evidence="5">
    <location>
        <begin position="387"/>
        <end position="417"/>
    </location>
</feature>
<keyword evidence="2" id="KW-0863">Zinc-finger</keyword>
<feature type="region of interest" description="Disordered" evidence="4">
    <location>
        <begin position="71"/>
        <end position="109"/>
    </location>
</feature>
<evidence type="ECO:0000313" key="6">
    <source>
        <dbReference type="EMBL" id="CAD8080549.1"/>
    </source>
</evidence>
<proteinExistence type="predicted"/>
<dbReference type="GO" id="GO:0008270">
    <property type="term" value="F:zinc ion binding"/>
    <property type="evidence" value="ECO:0007669"/>
    <property type="project" value="UniProtKB-KW"/>
</dbReference>
<protein>
    <recommendedName>
        <fullName evidence="8">RING-type domain-containing protein</fullName>
    </recommendedName>
</protein>
<evidence type="ECO:0000256" key="2">
    <source>
        <dbReference type="ARBA" id="ARBA00022771"/>
    </source>
</evidence>
<organism evidence="6 7">
    <name type="scientific">Paramecium primaurelia</name>
    <dbReference type="NCBI Taxonomy" id="5886"/>
    <lineage>
        <taxon>Eukaryota</taxon>
        <taxon>Sar</taxon>
        <taxon>Alveolata</taxon>
        <taxon>Ciliophora</taxon>
        <taxon>Intramacronucleata</taxon>
        <taxon>Oligohymenophorea</taxon>
        <taxon>Peniculida</taxon>
        <taxon>Parameciidae</taxon>
        <taxon>Paramecium</taxon>
    </lineage>
</organism>
<dbReference type="Proteomes" id="UP000688137">
    <property type="component" value="Unassembled WGS sequence"/>
</dbReference>
<sequence length="428" mass="50166">MYNQFIDEEGQERQVQYLVELGFPERKARRGVEQFGYTITLEDLINRILDMSDDNSKKSNGNKISLIQFSDSSSEKNSPFHQPIQQSQSQKQYQGKQNQQPEKQLSQQFQQYQQTQQQQQHQQQQQQNQFQAQVQQQSQQCSYQNIVDLQKPFEHDEFAQCQVCYTQPIQWLHFECKHQFCQPCVIKNIKASRIRKIDQVTCLQEDCHAKLIKEESHLVSNELLPQIDIEPYNEPICTKCKLPQVAHKFKLFSNACDNAEFTILSACVKHDEEGNQLQRCPQCGIWVQKSKGCNSVLCSYCKFNWCWLCRRQCDSNHYVFFNPVGCPGLGAEEFTIEQYPWHKICWIRVKVILIYILLIMLCIIVYPFFVAQVVIRRMKINTQVNMCYRLLIYTGIGILFLLLSCLAVFPGIIIFIVSQQARLYVFGS</sequence>
<dbReference type="InterPro" id="IPR017907">
    <property type="entry name" value="Znf_RING_CS"/>
</dbReference>
<evidence type="ECO:0008006" key="8">
    <source>
        <dbReference type="Google" id="ProtNLM"/>
    </source>
</evidence>
<name>A0A8S1MLM5_PARPR</name>
<keyword evidence="7" id="KW-1185">Reference proteome</keyword>
<comment type="caution">
    <text evidence="6">The sequence shown here is derived from an EMBL/GenBank/DDBJ whole genome shotgun (WGS) entry which is preliminary data.</text>
</comment>
<keyword evidence="1" id="KW-0479">Metal-binding</keyword>